<feature type="region of interest" description="Disordered" evidence="10">
    <location>
        <begin position="511"/>
        <end position="548"/>
    </location>
</feature>
<evidence type="ECO:0000256" key="7">
    <source>
        <dbReference type="ARBA" id="ARBA00023242"/>
    </source>
</evidence>
<feature type="region of interest" description="Disordered" evidence="10">
    <location>
        <begin position="1"/>
        <end position="58"/>
    </location>
</feature>
<evidence type="ECO:0000313" key="13">
    <source>
        <dbReference type="Proteomes" id="UP000383932"/>
    </source>
</evidence>
<keyword evidence="7 9" id="KW-0539">Nucleus</keyword>
<evidence type="ECO:0000313" key="12">
    <source>
        <dbReference type="EMBL" id="KAB5595968.1"/>
    </source>
</evidence>
<dbReference type="GO" id="GO:0070847">
    <property type="term" value="C:core mediator complex"/>
    <property type="evidence" value="ECO:0007669"/>
    <property type="project" value="TreeGrafter"/>
</dbReference>
<dbReference type="OrthoDB" id="205099at2759"/>
<comment type="function">
    <text evidence="9">Component of the Mediator complex, a coactivator involved in the regulated transcription of nearly all RNA polymerase II-dependent genes. Mediator functions as a bridge to convey information from gene-specific regulatory proteins to the basal RNA polymerase II transcription machinery. Mediator is recruited to promoters by direct interactions with regulatory proteins and serves as a scaffold for the assembly of a functional preinitiation complex with RNA polymerase II and the general transcription factors.</text>
</comment>
<evidence type="ECO:0000256" key="4">
    <source>
        <dbReference type="ARBA" id="ARBA00023015"/>
    </source>
</evidence>
<dbReference type="InterPro" id="IPR013947">
    <property type="entry name" value="Mediator_Med14"/>
</dbReference>
<comment type="similarity">
    <text evidence="2 9">Belongs to the Mediator complex subunit 14 family.</text>
</comment>
<evidence type="ECO:0000256" key="10">
    <source>
        <dbReference type="SAM" id="MobiDB-lite"/>
    </source>
</evidence>
<dbReference type="Pfam" id="PF08638">
    <property type="entry name" value="Med14"/>
    <property type="match status" value="1"/>
</dbReference>
<name>A0A5N5QWA9_9AGAM</name>
<accession>A0A5N5QWA9</accession>
<comment type="subunit">
    <text evidence="9">Component of the Mediator complex.</text>
</comment>
<evidence type="ECO:0000256" key="5">
    <source>
        <dbReference type="ARBA" id="ARBA00023159"/>
    </source>
</evidence>
<feature type="compositionally biased region" description="Basic and acidic residues" evidence="10">
    <location>
        <begin position="441"/>
        <end position="453"/>
    </location>
</feature>
<evidence type="ECO:0000256" key="6">
    <source>
        <dbReference type="ARBA" id="ARBA00023163"/>
    </source>
</evidence>
<evidence type="ECO:0000256" key="1">
    <source>
        <dbReference type="ARBA" id="ARBA00004123"/>
    </source>
</evidence>
<dbReference type="PANTHER" id="PTHR12809:SF2">
    <property type="entry name" value="MEDIATOR OF RNA POLYMERASE II TRANSCRIPTION SUBUNIT 14"/>
    <property type="match status" value="1"/>
</dbReference>
<dbReference type="InterPro" id="IPR055122">
    <property type="entry name" value="Med14_N"/>
</dbReference>
<feature type="compositionally biased region" description="Low complexity" evidence="10">
    <location>
        <begin position="523"/>
        <end position="537"/>
    </location>
</feature>
<keyword evidence="4 9" id="KW-0805">Transcription regulation</keyword>
<dbReference type="GO" id="GO:0016592">
    <property type="term" value="C:mediator complex"/>
    <property type="evidence" value="ECO:0007669"/>
    <property type="project" value="UniProtKB-UniRule"/>
</dbReference>
<proteinExistence type="inferred from homology"/>
<feature type="compositionally biased region" description="Polar residues" evidence="10">
    <location>
        <begin position="462"/>
        <end position="485"/>
    </location>
</feature>
<evidence type="ECO:0000256" key="2">
    <source>
        <dbReference type="ARBA" id="ARBA00007813"/>
    </source>
</evidence>
<sequence length="1229" mass="135423">MVMHDPEQRSTPSHPLKIRIHRESTGKGAPSPVTGAGGGLNGQGNVNGSGPPNGSMALAAKNANKDEAMAAPEDRELEDALPRTLMSQVPLGIAVSRIVQHAYAELGNMAETLPSQPDHDRKRHIFQYALTTRKGFVKMYVATKWAENARAVQTCLDIMQYCNRAGEQLQNASAHLATIASALGSLRLRNADLLTALDVLSTGTYRRLPKITTELYTPQKPMSREDMVRVMRSADAAIRLRLRTVELLPTAMSSYRVADGRVYFTVPNRFAASFTVLGGTMDDPWWCADVEFLFEFKGERSTALQYPRVPPKAMRSIIQLDTNALLAQIHTQRAAQITEGNDIATINRNSEVIDAPLVRAFNFLQLLSLTYQLEILHAQAGLMRSMGWADVLTVELSPDRKSMKICTKNRRAGQVPGKPEIQLPPHGGEITISIEVTSESQRQEQARERERERKSTRKSRTGLSQTQSLGSFLSQSTQPSGNTQLDVKKLGGEQSWAARVREDLERRSKLAAHASSRAGADESLGATGGATSVSGAASGSGLGGDVGGVRPSDEVEYARFVVRWEPVADWLGISVPRYPGDEDDLQVDASALNFTTIYHGAVRKHSDAITRALHTQIPTAELKPFGSSGNLAMVQSRILVSISPRNGLVLVQDTADMASPGRVSRFAQAGEAVTRQPQALAEQVAQLKFAIIADSVEQQVRFLGYRCTKHRGFPPRYDVLHQKFGHGARHFLFTPLAGFPSHDVVIIVADEGFRYGLIETQIESGYRVWKDGTLLDVNSIRQQKTSSGVSIQSEVEQSRPDFDIDGQTLRDIHGWCRARATYALIEAQLRHLGLPYSIAYNKSSSPTTNSSRGYSLSQSIPALAVPAAELFRQNRQSTGDKDVEDQVAIEVIGWWHAGSSCRVATSVRLRHAPPVSADLRKSKSRGEVLRITPKLYYNTSTHVVTFVSESTDSCVTAFLAGWTSVRRLIVIAREIVKMHRTMRWRDVKLLSSDLQQVVFQYYQDYTLSIRWRPAAVQNEGSSAVALRDQNDSGSYELSFSRLSKDNNLVDPSLWNPHSDLADHFTRRLQDDLAAGDIASFASLLRDSLPVLLEIDRISNHATTSGRIDIFYKAVGWYRVLIDSRYGLDFRLLTPRRLAIIDATQTLERIPSQAQPPITHANSTTVLTPIPHIEAIASRLVAERQSGYLISLVKGALVSFDEDGARIGGVGVRFVELVVRVLTMGETGLA</sequence>
<dbReference type="PANTHER" id="PTHR12809">
    <property type="entry name" value="MEDIATOR COMPLEX SUBUNIT"/>
    <property type="match status" value="1"/>
</dbReference>
<comment type="caution">
    <text evidence="12">The sequence shown here is derived from an EMBL/GenBank/DDBJ whole genome shotgun (WGS) entry which is preliminary data.</text>
</comment>
<evidence type="ECO:0000256" key="9">
    <source>
        <dbReference type="RuleBase" id="RU365082"/>
    </source>
</evidence>
<comment type="subcellular location">
    <subcellularLocation>
        <location evidence="1 9">Nucleus</location>
    </subcellularLocation>
</comment>
<protein>
    <recommendedName>
        <fullName evidence="3 9">Mediator of RNA polymerase II transcription subunit 14</fullName>
    </recommendedName>
    <alternativeName>
        <fullName evidence="8 9">Mediator complex subunit 14</fullName>
    </alternativeName>
</protein>
<feature type="region of interest" description="Disordered" evidence="10">
    <location>
        <begin position="435"/>
        <end position="489"/>
    </location>
</feature>
<keyword evidence="6 9" id="KW-0804">Transcription</keyword>
<evidence type="ECO:0000256" key="8">
    <source>
        <dbReference type="ARBA" id="ARBA00032007"/>
    </source>
</evidence>
<dbReference type="AlphaFoldDB" id="A0A5N5QWA9"/>
<keyword evidence="13" id="KW-1185">Reference proteome</keyword>
<feature type="compositionally biased region" description="Gly residues" evidence="10">
    <location>
        <begin position="538"/>
        <end position="547"/>
    </location>
</feature>
<organism evidence="12 13">
    <name type="scientific">Ceratobasidium theobromae</name>
    <dbReference type="NCBI Taxonomy" id="1582974"/>
    <lineage>
        <taxon>Eukaryota</taxon>
        <taxon>Fungi</taxon>
        <taxon>Dikarya</taxon>
        <taxon>Basidiomycota</taxon>
        <taxon>Agaricomycotina</taxon>
        <taxon>Agaricomycetes</taxon>
        <taxon>Cantharellales</taxon>
        <taxon>Ceratobasidiaceae</taxon>
        <taxon>Ceratobasidium</taxon>
    </lineage>
</organism>
<gene>
    <name evidence="12" type="ORF">CTheo_485</name>
</gene>
<evidence type="ECO:0000256" key="3">
    <source>
        <dbReference type="ARBA" id="ARBA00019619"/>
    </source>
</evidence>
<feature type="compositionally biased region" description="Gly residues" evidence="10">
    <location>
        <begin position="35"/>
        <end position="47"/>
    </location>
</feature>
<evidence type="ECO:0000259" key="11">
    <source>
        <dbReference type="Pfam" id="PF08638"/>
    </source>
</evidence>
<dbReference type="GO" id="GO:0003712">
    <property type="term" value="F:transcription coregulator activity"/>
    <property type="evidence" value="ECO:0007669"/>
    <property type="project" value="UniProtKB-UniRule"/>
</dbReference>
<dbReference type="GO" id="GO:0006357">
    <property type="term" value="P:regulation of transcription by RNA polymerase II"/>
    <property type="evidence" value="ECO:0007669"/>
    <property type="project" value="InterPro"/>
</dbReference>
<reference evidence="12 13" key="1">
    <citation type="journal article" date="2019" name="Fungal Biol. Biotechnol.">
        <title>Draft genome sequence of fastidious pathogen Ceratobasidium theobromae, which causes vascular-streak dieback in Theobroma cacao.</title>
        <authorList>
            <person name="Ali S.S."/>
            <person name="Asman A."/>
            <person name="Shao J."/>
            <person name="Firmansyah A.P."/>
            <person name="Susilo A.W."/>
            <person name="Rosmana A."/>
            <person name="McMahon P."/>
            <person name="Junaid M."/>
            <person name="Guest D."/>
            <person name="Kheng T.Y."/>
            <person name="Meinhardt L.W."/>
            <person name="Bailey B.A."/>
        </authorList>
    </citation>
    <scope>NUCLEOTIDE SEQUENCE [LARGE SCALE GENOMIC DNA]</scope>
    <source>
        <strain evidence="12 13">CT2</strain>
    </source>
</reference>
<feature type="domain" description="Mediator complex subunit MED14 N-terminal" evidence="11">
    <location>
        <begin position="88"/>
        <end position="276"/>
    </location>
</feature>
<dbReference type="Proteomes" id="UP000383932">
    <property type="component" value="Unassembled WGS sequence"/>
</dbReference>
<dbReference type="EMBL" id="SSOP01000004">
    <property type="protein sequence ID" value="KAB5595968.1"/>
    <property type="molecule type" value="Genomic_DNA"/>
</dbReference>
<keyword evidence="5 9" id="KW-0010">Activator</keyword>